<protein>
    <submittedName>
        <fullName evidence="1">Uncharacterized protein</fullName>
    </submittedName>
</protein>
<evidence type="ECO:0000313" key="1">
    <source>
        <dbReference type="EMBL" id="MYN30671.1"/>
    </source>
</evidence>
<keyword evidence="2" id="KW-1185">Reference proteome</keyword>
<sequence length="79" mass="8726">MSNFIEKCLSREAAPEDIDDFIDQWHQNPGHQALHEFLGMTRDDYARWIADASVLPAIINSRKYPGNSAPSATPDGPGA</sequence>
<comment type="caution">
    <text evidence="1">The sequence shown here is derived from an EMBL/GenBank/DDBJ whole genome shotgun (WGS) entry which is preliminary data.</text>
</comment>
<organism evidence="1 2">
    <name type="scientific">Duganella levis</name>
    <dbReference type="NCBI Taxonomy" id="2692169"/>
    <lineage>
        <taxon>Bacteria</taxon>
        <taxon>Pseudomonadati</taxon>
        <taxon>Pseudomonadota</taxon>
        <taxon>Betaproteobacteria</taxon>
        <taxon>Burkholderiales</taxon>
        <taxon>Oxalobacteraceae</taxon>
        <taxon>Telluria group</taxon>
        <taxon>Duganella</taxon>
    </lineage>
</organism>
<name>A0ABW9W988_9BURK</name>
<proteinExistence type="predicted"/>
<evidence type="ECO:0000313" key="2">
    <source>
        <dbReference type="Proteomes" id="UP000642144"/>
    </source>
</evidence>
<dbReference type="EMBL" id="WWCT01000053">
    <property type="protein sequence ID" value="MYN30671.1"/>
    <property type="molecule type" value="Genomic_DNA"/>
</dbReference>
<gene>
    <name evidence="1" type="ORF">GTP69_30150</name>
</gene>
<accession>A0ABW9W988</accession>
<dbReference type="RefSeq" id="WP_161058315.1">
    <property type="nucleotide sequence ID" value="NZ_WWCT01000053.1"/>
</dbReference>
<reference evidence="1 2" key="1">
    <citation type="submission" date="2019-12" db="EMBL/GenBank/DDBJ databases">
        <title>Novel species isolated from a subtropical stream in China.</title>
        <authorList>
            <person name="Lu H."/>
        </authorList>
    </citation>
    <scope>NUCLEOTIDE SEQUENCE [LARGE SCALE GENOMIC DNA]</scope>
    <source>
        <strain evidence="1 2">CY42W</strain>
    </source>
</reference>
<dbReference type="Proteomes" id="UP000642144">
    <property type="component" value="Unassembled WGS sequence"/>
</dbReference>